<dbReference type="SMART" id="SM00486">
    <property type="entry name" value="POLBc"/>
    <property type="match status" value="1"/>
</dbReference>
<gene>
    <name evidence="10" type="ORF">MSSIT_1600</name>
</gene>
<dbReference type="Pfam" id="PF03175">
    <property type="entry name" value="DNA_pol_B_2"/>
    <property type="match status" value="1"/>
</dbReference>
<comment type="catalytic activity">
    <reaction evidence="8">
        <text>DNA(n) + a 2'-deoxyribonucleoside 5'-triphosphate = DNA(n+1) + diphosphate</text>
        <dbReference type="Rhea" id="RHEA:22508"/>
        <dbReference type="Rhea" id="RHEA-COMP:17339"/>
        <dbReference type="Rhea" id="RHEA-COMP:17340"/>
        <dbReference type="ChEBI" id="CHEBI:33019"/>
        <dbReference type="ChEBI" id="CHEBI:61560"/>
        <dbReference type="ChEBI" id="CHEBI:173112"/>
        <dbReference type="EC" id="2.7.7.7"/>
    </reaction>
</comment>
<evidence type="ECO:0000256" key="6">
    <source>
        <dbReference type="ARBA" id="ARBA00022932"/>
    </source>
</evidence>
<dbReference type="Gene3D" id="3.90.1600.10">
    <property type="entry name" value="Palm domain of DNA polymerase"/>
    <property type="match status" value="1"/>
</dbReference>
<comment type="similarity">
    <text evidence="1">Belongs to the DNA polymerase type-B family.</text>
</comment>
<dbReference type="InterPro" id="IPR023211">
    <property type="entry name" value="DNA_pol_palm_dom_sf"/>
</dbReference>
<dbReference type="OrthoDB" id="134451at2157"/>
<evidence type="ECO:0000256" key="5">
    <source>
        <dbReference type="ARBA" id="ARBA00022705"/>
    </source>
</evidence>
<keyword evidence="6" id="KW-0239">DNA-directed DNA polymerase</keyword>
<dbReference type="GO" id="GO:0006260">
    <property type="term" value="P:DNA replication"/>
    <property type="evidence" value="ECO:0007669"/>
    <property type="project" value="UniProtKB-KW"/>
</dbReference>
<dbReference type="RefSeq" id="WP_048171638.1">
    <property type="nucleotide sequence ID" value="NZ_CP009506.1"/>
</dbReference>
<dbReference type="GO" id="GO:0003887">
    <property type="term" value="F:DNA-directed DNA polymerase activity"/>
    <property type="evidence" value="ECO:0007669"/>
    <property type="project" value="UniProtKB-KW"/>
</dbReference>
<keyword evidence="7" id="KW-0238">DNA-binding</keyword>
<evidence type="ECO:0000256" key="7">
    <source>
        <dbReference type="ARBA" id="ARBA00023125"/>
    </source>
</evidence>
<evidence type="ECO:0000256" key="4">
    <source>
        <dbReference type="ARBA" id="ARBA00022695"/>
    </source>
</evidence>
<dbReference type="Gene3D" id="1.10.287.690">
    <property type="entry name" value="Helix hairpin bin"/>
    <property type="match status" value="1"/>
</dbReference>
<dbReference type="GO" id="GO:0000166">
    <property type="term" value="F:nucleotide binding"/>
    <property type="evidence" value="ECO:0007669"/>
    <property type="project" value="InterPro"/>
</dbReference>
<evidence type="ECO:0000313" key="10">
    <source>
        <dbReference type="EMBL" id="AKB28319.1"/>
    </source>
</evidence>
<feature type="domain" description="DNA-directed DNA polymerase family B mitochondria/virus" evidence="9">
    <location>
        <begin position="208"/>
        <end position="350"/>
    </location>
</feature>
<evidence type="ECO:0000256" key="8">
    <source>
        <dbReference type="ARBA" id="ARBA00049244"/>
    </source>
</evidence>
<evidence type="ECO:0000256" key="2">
    <source>
        <dbReference type="ARBA" id="ARBA00012417"/>
    </source>
</evidence>
<dbReference type="PATRIC" id="fig|1434120.4.peg.2050"/>
<evidence type="ECO:0000259" key="9">
    <source>
        <dbReference type="Pfam" id="PF03175"/>
    </source>
</evidence>
<dbReference type="AlphaFoldDB" id="A0A0E3P3P5"/>
<dbReference type="SUPFAM" id="SSF56672">
    <property type="entry name" value="DNA/RNA polymerases"/>
    <property type="match status" value="1"/>
</dbReference>
<dbReference type="EC" id="2.7.7.7" evidence="2"/>
<keyword evidence="5" id="KW-0235">DNA replication</keyword>
<dbReference type="InterPro" id="IPR043502">
    <property type="entry name" value="DNA/RNA_pol_sf"/>
</dbReference>
<organism evidence="10 11">
    <name type="scientific">Methanosarcina siciliae T4/M</name>
    <dbReference type="NCBI Taxonomy" id="1434120"/>
    <lineage>
        <taxon>Archaea</taxon>
        <taxon>Methanobacteriati</taxon>
        <taxon>Methanobacteriota</taxon>
        <taxon>Stenosarchaea group</taxon>
        <taxon>Methanomicrobia</taxon>
        <taxon>Methanosarcinales</taxon>
        <taxon>Methanosarcinaceae</taxon>
        <taxon>Methanosarcina</taxon>
    </lineage>
</organism>
<dbReference type="KEGG" id="msw:MSSIT_1600"/>
<dbReference type="GO" id="GO:0003677">
    <property type="term" value="F:DNA binding"/>
    <property type="evidence" value="ECO:0007669"/>
    <property type="project" value="UniProtKB-KW"/>
</dbReference>
<protein>
    <recommendedName>
        <fullName evidence="2">DNA-directed DNA polymerase</fullName>
        <ecNumber evidence="2">2.7.7.7</ecNumber>
    </recommendedName>
</protein>
<evidence type="ECO:0000256" key="3">
    <source>
        <dbReference type="ARBA" id="ARBA00022679"/>
    </source>
</evidence>
<evidence type="ECO:0000256" key="1">
    <source>
        <dbReference type="ARBA" id="ARBA00005755"/>
    </source>
</evidence>
<dbReference type="InterPro" id="IPR006172">
    <property type="entry name" value="DNA-dir_DNA_pol_B"/>
</dbReference>
<keyword evidence="3" id="KW-0808">Transferase</keyword>
<dbReference type="GeneID" id="24860434"/>
<dbReference type="InterPro" id="IPR004868">
    <property type="entry name" value="DNA-dir_DNA_pol_B_mt/vir"/>
</dbReference>
<evidence type="ECO:0000313" key="11">
    <source>
        <dbReference type="Proteomes" id="UP000033111"/>
    </source>
</evidence>
<proteinExistence type="inferred from homology"/>
<dbReference type="HOGENOM" id="CLU_325076_0_0_2"/>
<keyword evidence="4" id="KW-0548">Nucleotidyltransferase</keyword>
<dbReference type="Proteomes" id="UP000033111">
    <property type="component" value="Chromosome"/>
</dbReference>
<reference evidence="10 11" key="1">
    <citation type="submission" date="2014-07" db="EMBL/GenBank/DDBJ databases">
        <title>Methanogenic archaea and the global carbon cycle.</title>
        <authorList>
            <person name="Henriksen J.R."/>
            <person name="Luke J."/>
            <person name="Reinhart S."/>
            <person name="Benedict M.N."/>
            <person name="Youngblut N.D."/>
            <person name="Metcalf M.E."/>
            <person name="Whitaker R.J."/>
            <person name="Metcalf W.W."/>
        </authorList>
    </citation>
    <scope>NUCLEOTIDE SEQUENCE [LARGE SCALE GENOMIC DNA]</scope>
    <source>
        <strain evidence="10 11">T4/M</strain>
    </source>
</reference>
<name>A0A0E3P3P5_9EURY</name>
<sequence length="890" mass="102850">MSKVAVRGYTQRLEKKGEHRSFRRYDTPLRHNRVLVFDTETTTDQYQNLKIGYFQIYQDGVIQHDGLFYDPSTLNEREVKILEAYSRKHNISLYSLDEFIDNVFYPEVFGLKTLCNGYNLAFDISRIAKRSGDSRGRNRGGFTLTLSDDPFNPPVIVRKLGYSNSFKFTTTKQNKGECYFSGYFLDTQRLAEVLLQSNHISLERAGEKLNTPVQKMKGVEHGKVTEKYIDYLVKDVETTQAVYEKLVKELDVYQIHIPITKIFSSASIGKHALEQLGVKTFLELNTDFPDSAIGNIMTSYFGGRTECKIRKKPTKVTVLDFTSMYPTVTMLMNLWKYIIAESLEIQDITEEVKRFISKLKLSDLQKQDTWKKLVVMVKIQPENDILPVRMDYKGNNTGFNVGINYLSSGSEMWYSLPDVVGSYLLTGKVPKIIEAVKFIPEGVQKGLRKSGVLGIDIDPLKDNVVQVLVEERQKIKQELKNTEGNDPEYQHLSSRAQAIKILVNALSYGIFIELNPEEKKSEFQVYGLDNFVTKENRFEKSGKYFHPLLAVMITSGARLFLTMAEAMLKELGAIHAYMDTDSVFVPPEKAQELSEFFQPLNPYNIDIPLLKPEKKDLWFYGIASKRYALYYYENGKIRFMEDERSYKLHGLGHLTNPFPNSVEDWQAEIWEDILKLHYEQVTERDIEEKYSNLYAISRLTVSTSNVLSRFKKLNEGRRWKEQIKPFNFFLVGFQAIEENNKAVKPLAPFTKDYQKIVYEPFIDYESGGVKEGSQYFKPLSRTILQYVEHLENKFDGEIGVLKRKHIQADGLVYIGKEANNIEDQPLDVTKSQVFINEEEIKQKLLALTPEEARKLGIKHRSTLKRMKDRVKRDSKINLGTKEVKKLSLSF</sequence>
<accession>A0A0E3P3P5</accession>
<keyword evidence="11" id="KW-1185">Reference proteome</keyword>
<dbReference type="EMBL" id="CP009506">
    <property type="protein sequence ID" value="AKB28319.1"/>
    <property type="molecule type" value="Genomic_DNA"/>
</dbReference>